<protein>
    <submittedName>
        <fullName evidence="1">Uncharacterized protein</fullName>
    </submittedName>
</protein>
<organism evidence="1 2">
    <name type="scientific">Candidatus Sungbacteria bacterium RIFCSPHIGHO2_02_FULL_47_11</name>
    <dbReference type="NCBI Taxonomy" id="1802270"/>
    <lineage>
        <taxon>Bacteria</taxon>
        <taxon>Candidatus Sungiibacteriota</taxon>
    </lineage>
</organism>
<dbReference type="EMBL" id="MHQI01000008">
    <property type="protein sequence ID" value="OHA00719.1"/>
    <property type="molecule type" value="Genomic_DNA"/>
</dbReference>
<evidence type="ECO:0000313" key="1">
    <source>
        <dbReference type="EMBL" id="OHA00719.1"/>
    </source>
</evidence>
<name>A0A1G2KQP0_9BACT</name>
<sequence length="59" mass="7170">MQISQFFQKLYKYNNERGGYILLDPVKSFYFVREIKRPYGHLTGCSNFKKILFIIIQKF</sequence>
<dbReference type="AlphaFoldDB" id="A0A1G2KQP0"/>
<comment type="caution">
    <text evidence="1">The sequence shown here is derived from an EMBL/GenBank/DDBJ whole genome shotgun (WGS) entry which is preliminary data.</text>
</comment>
<reference evidence="1 2" key="1">
    <citation type="journal article" date="2016" name="Nat. Commun.">
        <title>Thousands of microbial genomes shed light on interconnected biogeochemical processes in an aquifer system.</title>
        <authorList>
            <person name="Anantharaman K."/>
            <person name="Brown C.T."/>
            <person name="Hug L.A."/>
            <person name="Sharon I."/>
            <person name="Castelle C.J."/>
            <person name="Probst A.J."/>
            <person name="Thomas B.C."/>
            <person name="Singh A."/>
            <person name="Wilkins M.J."/>
            <person name="Karaoz U."/>
            <person name="Brodie E.L."/>
            <person name="Williams K.H."/>
            <person name="Hubbard S.S."/>
            <person name="Banfield J.F."/>
        </authorList>
    </citation>
    <scope>NUCLEOTIDE SEQUENCE [LARGE SCALE GENOMIC DNA]</scope>
</reference>
<dbReference type="Proteomes" id="UP000179023">
    <property type="component" value="Unassembled WGS sequence"/>
</dbReference>
<evidence type="ECO:0000313" key="2">
    <source>
        <dbReference type="Proteomes" id="UP000179023"/>
    </source>
</evidence>
<gene>
    <name evidence="1" type="ORF">A3C07_03775</name>
</gene>
<accession>A0A1G2KQP0</accession>
<proteinExistence type="predicted"/>
<dbReference type="STRING" id="1802270.A3C07_03775"/>